<keyword evidence="3" id="KW-1185">Reference proteome</keyword>
<protein>
    <submittedName>
        <fullName evidence="2">Uncharacterized protein</fullName>
    </submittedName>
</protein>
<feature type="region of interest" description="Disordered" evidence="1">
    <location>
        <begin position="1"/>
        <end position="86"/>
    </location>
</feature>
<name>A0AAQ4D1G9_AMBAM</name>
<evidence type="ECO:0000313" key="2">
    <source>
        <dbReference type="EMBL" id="KAK8756309.1"/>
    </source>
</evidence>
<dbReference type="AlphaFoldDB" id="A0AAQ4D1G9"/>
<accession>A0AAQ4D1G9</accession>
<dbReference type="Proteomes" id="UP001321473">
    <property type="component" value="Unassembled WGS sequence"/>
</dbReference>
<organism evidence="2 3">
    <name type="scientific">Amblyomma americanum</name>
    <name type="common">Lone star tick</name>
    <dbReference type="NCBI Taxonomy" id="6943"/>
    <lineage>
        <taxon>Eukaryota</taxon>
        <taxon>Metazoa</taxon>
        <taxon>Ecdysozoa</taxon>
        <taxon>Arthropoda</taxon>
        <taxon>Chelicerata</taxon>
        <taxon>Arachnida</taxon>
        <taxon>Acari</taxon>
        <taxon>Parasitiformes</taxon>
        <taxon>Ixodida</taxon>
        <taxon>Ixodoidea</taxon>
        <taxon>Ixodidae</taxon>
        <taxon>Amblyomminae</taxon>
        <taxon>Amblyomma</taxon>
    </lineage>
</organism>
<proteinExistence type="predicted"/>
<evidence type="ECO:0000256" key="1">
    <source>
        <dbReference type="SAM" id="MobiDB-lite"/>
    </source>
</evidence>
<feature type="compositionally biased region" description="Polar residues" evidence="1">
    <location>
        <begin position="77"/>
        <end position="86"/>
    </location>
</feature>
<gene>
    <name evidence="2" type="ORF">V5799_000989</name>
</gene>
<feature type="compositionally biased region" description="Pro residues" evidence="1">
    <location>
        <begin position="26"/>
        <end position="40"/>
    </location>
</feature>
<feature type="compositionally biased region" description="Low complexity" evidence="1">
    <location>
        <begin position="7"/>
        <end position="25"/>
    </location>
</feature>
<reference evidence="2 3" key="1">
    <citation type="journal article" date="2023" name="Arcadia Sci">
        <title>De novo assembly of a long-read Amblyomma americanum tick genome.</title>
        <authorList>
            <person name="Chou S."/>
            <person name="Poskanzer K.E."/>
            <person name="Rollins M."/>
            <person name="Thuy-Boun P.S."/>
        </authorList>
    </citation>
    <scope>NUCLEOTIDE SEQUENCE [LARGE SCALE GENOMIC DNA]</scope>
    <source>
        <strain evidence="2">F_SG_1</strain>
        <tissue evidence="2">Salivary glands</tissue>
    </source>
</reference>
<dbReference type="EMBL" id="JARKHS020036337">
    <property type="protein sequence ID" value="KAK8756309.1"/>
    <property type="molecule type" value="Genomic_DNA"/>
</dbReference>
<comment type="caution">
    <text evidence="2">The sequence shown here is derived from an EMBL/GenBank/DDBJ whole genome shotgun (WGS) entry which is preliminary data.</text>
</comment>
<sequence length="111" mass="11574">MVRQLRRTSSPSPTVPSNTSPTVPSTTPPRSAPVSTPPVAPHQHVTSLPHRVSVGSTAGTSGYVRNPIREDERAISESYQQDTLSPTVALTSAPTEAHTSAPTAALIACHA</sequence>
<evidence type="ECO:0000313" key="3">
    <source>
        <dbReference type="Proteomes" id="UP001321473"/>
    </source>
</evidence>